<evidence type="ECO:0000256" key="5">
    <source>
        <dbReference type="SAM" id="MobiDB-lite"/>
    </source>
</evidence>
<feature type="transmembrane region" description="Helical" evidence="6">
    <location>
        <begin position="244"/>
        <end position="262"/>
    </location>
</feature>
<evidence type="ECO:0000313" key="8">
    <source>
        <dbReference type="EMBL" id="JAT12632.1"/>
    </source>
</evidence>
<dbReference type="AlphaFoldDB" id="A0A1B6KMG1"/>
<feature type="transmembrane region" description="Helical" evidence="6">
    <location>
        <begin position="77"/>
        <end position="99"/>
    </location>
</feature>
<sequence>MSLDEKTNGGQKKNDGKTNFSMQMSNYAEDSGAPYDPHEHRVVANPTTDRETLIHLLKGCLGTGILAMPNAFGNSGLALGTIATVLIGILCTYCLHVLVRSQYEMCKRLKVPILSYPESMRVALQHGPSSFRPFANISAPIVDFFLILYQLGICCVYIMFVAENIKEVTDQYWKPIDVRVHMLILLAPLILICYIRNLKLLAPFSQLANIITFVGIAIILYYIFQDLPPISSAKLVGTPQAFVLYIGTTLFALEAVGVVIALENNMKTPKSFGGWVGILNKGMAAITVMYIGVGFFGFIKYGSNAKGSVTLNLPQGELLAQCVKIAFAIAIFISYALQAYVPIEIIWNTYLKSKLEQSNKKLLIEYVMRTVIVILTFCLAVAIPLLDLFISLFGALCLSALGIAFPGIIELCVAYSSNRLNFALILKDIILIIVGILGLVIGTYCSLLEIVKKLSEGDNPLEGSLQLNSTASTPSL</sequence>
<feature type="region of interest" description="Disordered" evidence="5">
    <location>
        <begin position="1"/>
        <end position="20"/>
    </location>
</feature>
<name>A0A1B6KMG1_9HEMI</name>
<evidence type="ECO:0000256" key="4">
    <source>
        <dbReference type="ARBA" id="ARBA00023136"/>
    </source>
</evidence>
<dbReference type="Pfam" id="PF01490">
    <property type="entry name" value="Aa_trans"/>
    <property type="match status" value="1"/>
</dbReference>
<dbReference type="EMBL" id="GEBQ01027345">
    <property type="protein sequence ID" value="JAT12632.1"/>
    <property type="molecule type" value="Transcribed_RNA"/>
</dbReference>
<evidence type="ECO:0000259" key="7">
    <source>
        <dbReference type="Pfam" id="PF01490"/>
    </source>
</evidence>
<feature type="transmembrane region" description="Helical" evidence="6">
    <location>
        <begin position="207"/>
        <end position="224"/>
    </location>
</feature>
<keyword evidence="3 6" id="KW-1133">Transmembrane helix</keyword>
<evidence type="ECO:0000256" key="3">
    <source>
        <dbReference type="ARBA" id="ARBA00022989"/>
    </source>
</evidence>
<accession>A0A1B6KMG1</accession>
<feature type="domain" description="Amino acid transporter transmembrane" evidence="7">
    <location>
        <begin position="48"/>
        <end position="446"/>
    </location>
</feature>
<comment type="subcellular location">
    <subcellularLocation>
        <location evidence="1">Membrane</location>
        <topology evidence="1">Multi-pass membrane protein</topology>
    </subcellularLocation>
</comment>
<feature type="transmembrane region" description="Helical" evidence="6">
    <location>
        <begin position="429"/>
        <end position="451"/>
    </location>
</feature>
<dbReference type="PANTHER" id="PTHR22950">
    <property type="entry name" value="AMINO ACID TRANSPORTER"/>
    <property type="match status" value="1"/>
</dbReference>
<feature type="transmembrane region" description="Helical" evidence="6">
    <location>
        <begin position="318"/>
        <end position="341"/>
    </location>
</feature>
<evidence type="ECO:0000256" key="6">
    <source>
        <dbReference type="SAM" id="Phobius"/>
    </source>
</evidence>
<dbReference type="InterPro" id="IPR013057">
    <property type="entry name" value="AA_transpt_TM"/>
</dbReference>
<feature type="transmembrane region" description="Helical" evidence="6">
    <location>
        <begin position="141"/>
        <end position="162"/>
    </location>
</feature>
<reference evidence="8" key="1">
    <citation type="submission" date="2015-11" db="EMBL/GenBank/DDBJ databases">
        <title>De novo transcriptome assembly of four potential Pierce s Disease insect vectors from Arizona vineyards.</title>
        <authorList>
            <person name="Tassone E.E."/>
        </authorList>
    </citation>
    <scope>NUCLEOTIDE SEQUENCE</scope>
</reference>
<organism evidence="8">
    <name type="scientific">Graphocephala atropunctata</name>
    <dbReference type="NCBI Taxonomy" id="36148"/>
    <lineage>
        <taxon>Eukaryota</taxon>
        <taxon>Metazoa</taxon>
        <taxon>Ecdysozoa</taxon>
        <taxon>Arthropoda</taxon>
        <taxon>Hexapoda</taxon>
        <taxon>Insecta</taxon>
        <taxon>Pterygota</taxon>
        <taxon>Neoptera</taxon>
        <taxon>Paraneoptera</taxon>
        <taxon>Hemiptera</taxon>
        <taxon>Auchenorrhyncha</taxon>
        <taxon>Membracoidea</taxon>
        <taxon>Cicadellidae</taxon>
        <taxon>Cicadellinae</taxon>
        <taxon>Cicadellini</taxon>
        <taxon>Graphocephala</taxon>
    </lineage>
</organism>
<dbReference type="PANTHER" id="PTHR22950:SF340">
    <property type="entry name" value="AMINO ACID TRANSPORTER TRANSMEMBRANE DOMAIN-CONTAINING PROTEIN-RELATED"/>
    <property type="match status" value="1"/>
</dbReference>
<evidence type="ECO:0000256" key="1">
    <source>
        <dbReference type="ARBA" id="ARBA00004141"/>
    </source>
</evidence>
<protein>
    <recommendedName>
        <fullName evidence="7">Amino acid transporter transmembrane domain-containing protein</fullName>
    </recommendedName>
</protein>
<feature type="transmembrane region" description="Helical" evidence="6">
    <location>
        <begin position="389"/>
        <end position="417"/>
    </location>
</feature>
<gene>
    <name evidence="8" type="ORF">g.36521</name>
</gene>
<keyword evidence="2 6" id="KW-0812">Transmembrane</keyword>
<keyword evidence="4 6" id="KW-0472">Membrane</keyword>
<dbReference type="GO" id="GO:0005774">
    <property type="term" value="C:vacuolar membrane"/>
    <property type="evidence" value="ECO:0007669"/>
    <property type="project" value="TreeGrafter"/>
</dbReference>
<feature type="transmembrane region" description="Helical" evidence="6">
    <location>
        <begin position="274"/>
        <end position="298"/>
    </location>
</feature>
<proteinExistence type="predicted"/>
<evidence type="ECO:0000256" key="2">
    <source>
        <dbReference type="ARBA" id="ARBA00022692"/>
    </source>
</evidence>
<feature type="transmembrane region" description="Helical" evidence="6">
    <location>
        <begin position="362"/>
        <end position="383"/>
    </location>
</feature>
<dbReference type="GO" id="GO:0015179">
    <property type="term" value="F:L-amino acid transmembrane transporter activity"/>
    <property type="evidence" value="ECO:0007669"/>
    <property type="project" value="TreeGrafter"/>
</dbReference>
<feature type="compositionally biased region" description="Basic and acidic residues" evidence="5">
    <location>
        <begin position="1"/>
        <end position="16"/>
    </location>
</feature>
<feature type="transmembrane region" description="Helical" evidence="6">
    <location>
        <begin position="178"/>
        <end position="195"/>
    </location>
</feature>